<protein>
    <submittedName>
        <fullName evidence="1">Uncharacterized protein</fullName>
    </submittedName>
</protein>
<dbReference type="KEGG" id="acel:acsn021_16410"/>
<organism evidence="1 2">
    <name type="scientific">Anaerocolumna cellulosilytica</name>
    <dbReference type="NCBI Taxonomy" id="433286"/>
    <lineage>
        <taxon>Bacteria</taxon>
        <taxon>Bacillati</taxon>
        <taxon>Bacillota</taxon>
        <taxon>Clostridia</taxon>
        <taxon>Lachnospirales</taxon>
        <taxon>Lachnospiraceae</taxon>
        <taxon>Anaerocolumna</taxon>
    </lineage>
</organism>
<name>A0A6S6R3J7_9FIRM</name>
<dbReference type="EMBL" id="AP023367">
    <property type="protein sequence ID" value="BCJ94072.1"/>
    <property type="molecule type" value="Genomic_DNA"/>
</dbReference>
<evidence type="ECO:0000313" key="2">
    <source>
        <dbReference type="Proteomes" id="UP000515561"/>
    </source>
</evidence>
<dbReference type="Proteomes" id="UP000515561">
    <property type="component" value="Chromosome"/>
</dbReference>
<sequence length="45" mass="5160">MQGNSCENKNHFHTLNLGLQARADVQVSIKREEVTHLRGVPWVFV</sequence>
<evidence type="ECO:0000313" key="1">
    <source>
        <dbReference type="EMBL" id="BCJ94072.1"/>
    </source>
</evidence>
<gene>
    <name evidence="1" type="ORF">acsn021_16410</name>
</gene>
<reference evidence="1 2" key="1">
    <citation type="journal article" date="2016" name="Int. J. Syst. Evol. Microbiol.">
        <title>Descriptions of Anaerotaenia torta gen. nov., sp. nov. and Anaerocolumna cellulosilytica gen. nov., sp. nov. isolated from a methanogenic reactor of cattle waste.</title>
        <authorList>
            <person name="Uek A."/>
            <person name="Ohtaki Y."/>
            <person name="Kaku N."/>
            <person name="Ueki K."/>
        </authorList>
    </citation>
    <scope>NUCLEOTIDE SEQUENCE [LARGE SCALE GENOMIC DNA]</scope>
    <source>
        <strain evidence="1 2">SN021</strain>
    </source>
</reference>
<proteinExistence type="predicted"/>
<accession>A0A6S6R3J7</accession>
<keyword evidence="2" id="KW-1185">Reference proteome</keyword>
<dbReference type="AlphaFoldDB" id="A0A6S6R3J7"/>